<dbReference type="EMBL" id="CP144695">
    <property type="protein sequence ID" value="WVZ05726.1"/>
    <property type="molecule type" value="Genomic_DNA"/>
</dbReference>
<organism evidence="2 3">
    <name type="scientific">Vigna mungo</name>
    <name type="common">Black gram</name>
    <name type="synonym">Phaseolus mungo</name>
    <dbReference type="NCBI Taxonomy" id="3915"/>
    <lineage>
        <taxon>Eukaryota</taxon>
        <taxon>Viridiplantae</taxon>
        <taxon>Streptophyta</taxon>
        <taxon>Embryophyta</taxon>
        <taxon>Tracheophyta</taxon>
        <taxon>Spermatophyta</taxon>
        <taxon>Magnoliopsida</taxon>
        <taxon>eudicotyledons</taxon>
        <taxon>Gunneridae</taxon>
        <taxon>Pentapetalae</taxon>
        <taxon>rosids</taxon>
        <taxon>fabids</taxon>
        <taxon>Fabales</taxon>
        <taxon>Fabaceae</taxon>
        <taxon>Papilionoideae</taxon>
        <taxon>50 kb inversion clade</taxon>
        <taxon>NPAAA clade</taxon>
        <taxon>indigoferoid/millettioid clade</taxon>
        <taxon>Phaseoleae</taxon>
        <taxon>Vigna</taxon>
    </lineage>
</organism>
<feature type="region of interest" description="Disordered" evidence="1">
    <location>
        <begin position="1"/>
        <end position="58"/>
    </location>
</feature>
<dbReference type="AlphaFoldDB" id="A0AAQ3NA94"/>
<feature type="compositionally biased region" description="Low complexity" evidence="1">
    <location>
        <begin position="34"/>
        <end position="58"/>
    </location>
</feature>
<name>A0AAQ3NA94_VIGMU</name>
<keyword evidence="3" id="KW-1185">Reference proteome</keyword>
<accession>A0AAQ3NA94</accession>
<proteinExistence type="predicted"/>
<gene>
    <name evidence="2" type="ORF">V8G54_019072</name>
</gene>
<dbReference type="InterPro" id="IPR044798">
    <property type="entry name" value="EAF1A/B"/>
</dbReference>
<protein>
    <submittedName>
        <fullName evidence="2">Uncharacterized protein</fullName>
    </submittedName>
</protein>
<evidence type="ECO:0000256" key="1">
    <source>
        <dbReference type="SAM" id="MobiDB-lite"/>
    </source>
</evidence>
<evidence type="ECO:0000313" key="2">
    <source>
        <dbReference type="EMBL" id="WVZ05726.1"/>
    </source>
</evidence>
<dbReference type="PANTHER" id="PTHR46774">
    <property type="entry name" value="CHROMATIN MODIFICATION-RELATED PROTEIN EAF1 A-RELATED"/>
    <property type="match status" value="1"/>
</dbReference>
<dbReference type="GO" id="GO:0035267">
    <property type="term" value="C:NuA4 histone acetyltransferase complex"/>
    <property type="evidence" value="ECO:0007669"/>
    <property type="project" value="InterPro"/>
</dbReference>
<reference evidence="2 3" key="1">
    <citation type="journal article" date="2023" name="Life. Sci Alliance">
        <title>Evolutionary insights into 3D genome organization and epigenetic landscape of Vigna mungo.</title>
        <authorList>
            <person name="Junaid A."/>
            <person name="Singh B."/>
            <person name="Bhatia S."/>
        </authorList>
    </citation>
    <scope>NUCLEOTIDE SEQUENCE [LARGE SCALE GENOMIC DNA]</scope>
    <source>
        <strain evidence="2">Urdbean</strain>
    </source>
</reference>
<dbReference type="PANTHER" id="PTHR46774:SF3">
    <property type="entry name" value="CHROMATIN MODIFICATION-RELATED PROTEIN EAF1 A-RELATED"/>
    <property type="match status" value="1"/>
</dbReference>
<evidence type="ECO:0000313" key="3">
    <source>
        <dbReference type="Proteomes" id="UP001374535"/>
    </source>
</evidence>
<dbReference type="Proteomes" id="UP001374535">
    <property type="component" value="Chromosome 6"/>
</dbReference>
<sequence>MMPLDLCDTNQTSPDGLSLGYQGSHTGGLPMSNHSSVPPVHPSAGLSSSIPSSSAVNLSNNLSSSGPLGASARYGVSRTPPLSVDEQQRIQQYNQMLSSRNMQQSTISVPGSLSGSDRGGGRILPGSNGMGMMSGINRSMTMTRPGFPGIPSSSMLSSGGMLSSSMVGMPSPVNIHPGVGAGQSNSMLRPRETVHMMRVRSFHILSEFNLGSMDNS</sequence>